<organism evidence="2 3">
    <name type="scientific">Halorussus caseinilyticus</name>
    <dbReference type="NCBI Taxonomy" id="3034025"/>
    <lineage>
        <taxon>Archaea</taxon>
        <taxon>Methanobacteriati</taxon>
        <taxon>Methanobacteriota</taxon>
        <taxon>Stenosarchaea group</taxon>
        <taxon>Halobacteria</taxon>
        <taxon>Halobacteriales</taxon>
        <taxon>Haladaptataceae</taxon>
        <taxon>Halorussus</taxon>
    </lineage>
</organism>
<dbReference type="EMBL" id="JBHSZH010000005">
    <property type="protein sequence ID" value="MFC7080455.1"/>
    <property type="molecule type" value="Genomic_DNA"/>
</dbReference>
<reference evidence="2 3" key="1">
    <citation type="journal article" date="2019" name="Int. J. Syst. Evol. Microbiol.">
        <title>The Global Catalogue of Microorganisms (GCM) 10K type strain sequencing project: providing services to taxonomists for standard genome sequencing and annotation.</title>
        <authorList>
            <consortium name="The Broad Institute Genomics Platform"/>
            <consortium name="The Broad Institute Genome Sequencing Center for Infectious Disease"/>
            <person name="Wu L."/>
            <person name="Ma J."/>
        </authorList>
    </citation>
    <scope>NUCLEOTIDE SEQUENCE [LARGE SCALE GENOMIC DNA]</scope>
    <source>
        <strain evidence="2 3">DT72</strain>
    </source>
</reference>
<feature type="domain" description="VOC" evidence="1">
    <location>
        <begin position="121"/>
        <end position="225"/>
    </location>
</feature>
<accession>A0ABD5WM44</accession>
<gene>
    <name evidence="2" type="ORF">ACFQJ6_10345</name>
</gene>
<dbReference type="InterPro" id="IPR004360">
    <property type="entry name" value="Glyas_Fos-R_dOase_dom"/>
</dbReference>
<feature type="domain" description="VOC" evidence="1">
    <location>
        <begin position="4"/>
        <end position="112"/>
    </location>
</feature>
<comment type="caution">
    <text evidence="2">The sequence shown here is derived from an EMBL/GenBank/DDBJ whole genome shotgun (WGS) entry which is preliminary data.</text>
</comment>
<dbReference type="SUPFAM" id="SSF54593">
    <property type="entry name" value="Glyoxalase/Bleomycin resistance protein/Dihydroxybiphenyl dioxygenase"/>
    <property type="match status" value="2"/>
</dbReference>
<dbReference type="InterPro" id="IPR029068">
    <property type="entry name" value="Glyas_Bleomycin-R_OHBP_Dase"/>
</dbReference>
<protein>
    <submittedName>
        <fullName evidence="2">VOC family protein</fullName>
    </submittedName>
</protein>
<dbReference type="InterPro" id="IPR037523">
    <property type="entry name" value="VOC_core"/>
</dbReference>
<dbReference type="GeneID" id="79302906"/>
<keyword evidence="3" id="KW-1185">Reference proteome</keyword>
<dbReference type="Gene3D" id="3.10.180.10">
    <property type="entry name" value="2,3-Dihydroxybiphenyl 1,2-Dioxygenase, domain 1"/>
    <property type="match status" value="2"/>
</dbReference>
<dbReference type="RefSeq" id="WP_276281689.1">
    <property type="nucleotide sequence ID" value="NZ_CP119809.1"/>
</dbReference>
<name>A0ABD5WM44_9EURY</name>
<dbReference type="CDD" id="cd06587">
    <property type="entry name" value="VOC"/>
    <property type="match status" value="1"/>
</dbReference>
<dbReference type="PROSITE" id="PS51819">
    <property type="entry name" value="VOC"/>
    <property type="match status" value="2"/>
</dbReference>
<proteinExistence type="predicted"/>
<dbReference type="Pfam" id="PF00903">
    <property type="entry name" value="Glyoxalase"/>
    <property type="match status" value="1"/>
</dbReference>
<dbReference type="PANTHER" id="PTHR43279">
    <property type="entry name" value="CATECHOL-2,3-DIOXYGENASE"/>
    <property type="match status" value="1"/>
</dbReference>
<evidence type="ECO:0000259" key="1">
    <source>
        <dbReference type="PROSITE" id="PS51819"/>
    </source>
</evidence>
<dbReference type="PANTHER" id="PTHR43279:SF1">
    <property type="entry name" value="CATECHOL-2,3-DIOXYGENASE"/>
    <property type="match status" value="1"/>
</dbReference>
<evidence type="ECO:0000313" key="3">
    <source>
        <dbReference type="Proteomes" id="UP001596407"/>
    </source>
</evidence>
<dbReference type="AlphaFoldDB" id="A0ABD5WM44"/>
<evidence type="ECO:0000313" key="2">
    <source>
        <dbReference type="EMBL" id="MFC7080455.1"/>
    </source>
</evidence>
<sequence>MLSGLRWLALEAKYLDRAREFYATHLDLPVVREGGGEVVFDAGGTNLVVREPGAVPRGGVHTHYAFAAPPDRYATWYDRLAESFELTEFDFGGAKSLYFYDPDGNCVEIGSVGDGDDSITDIFEIVLEVEDLARAESLYRSLGFEVVDRGSERRRLRLGGPVDLELWEPQLGIADARGGLHVDVGFAADDPTAAVEAVREDVCAVEETDDGIRVRDPDGHYLTFE</sequence>
<dbReference type="Proteomes" id="UP001596407">
    <property type="component" value="Unassembled WGS sequence"/>
</dbReference>